<evidence type="ECO:0000313" key="5">
    <source>
        <dbReference type="EMBL" id="BAO44685.1"/>
    </source>
</evidence>
<feature type="domain" description="Dehydrogenase E1 component" evidence="4">
    <location>
        <begin position="31"/>
        <end position="286"/>
    </location>
</feature>
<keyword evidence="2 5" id="KW-0560">Oxidoreductase</keyword>
<dbReference type="GO" id="GO:0006086">
    <property type="term" value="P:pyruvate decarboxylation to acetyl-CoA"/>
    <property type="evidence" value="ECO:0007669"/>
    <property type="project" value="TreeGrafter"/>
</dbReference>
<comment type="cofactor">
    <cofactor evidence="1">
        <name>thiamine diphosphate</name>
        <dbReference type="ChEBI" id="CHEBI:58937"/>
    </cofactor>
</comment>
<dbReference type="CDD" id="cd02000">
    <property type="entry name" value="TPP_E1_PDC_ADC_BCADC"/>
    <property type="match status" value="1"/>
</dbReference>
<protein>
    <submittedName>
        <fullName evidence="5">Pyruvate dehydrogenase E1 component subunit alpha</fullName>
        <ecNumber evidence="5">1.2.4.1</ecNumber>
    </submittedName>
</protein>
<evidence type="ECO:0000256" key="2">
    <source>
        <dbReference type="ARBA" id="ARBA00023002"/>
    </source>
</evidence>
<evidence type="ECO:0000313" key="6">
    <source>
        <dbReference type="Proteomes" id="UP000031631"/>
    </source>
</evidence>
<accession>A0A7U6GJA7</accession>
<name>A0A7U6GJA7_9GAMM</name>
<evidence type="ECO:0000256" key="1">
    <source>
        <dbReference type="ARBA" id="ARBA00001964"/>
    </source>
</evidence>
<dbReference type="KEGG" id="tbn:TBH_C1768"/>
<dbReference type="PANTHER" id="PTHR11516:SF60">
    <property type="entry name" value="PYRUVATE DEHYDROGENASE E1 COMPONENT SUBUNIT ALPHA"/>
    <property type="match status" value="1"/>
</dbReference>
<dbReference type="EMBL" id="AP012273">
    <property type="protein sequence ID" value="BAO44685.1"/>
    <property type="molecule type" value="Genomic_DNA"/>
</dbReference>
<proteinExistence type="predicted"/>
<dbReference type="Proteomes" id="UP000031631">
    <property type="component" value="Chromosome"/>
</dbReference>
<dbReference type="AlphaFoldDB" id="A0A7U6GJA7"/>
<evidence type="ECO:0000259" key="4">
    <source>
        <dbReference type="Pfam" id="PF00676"/>
    </source>
</evidence>
<keyword evidence="3" id="KW-0786">Thiamine pyrophosphate</keyword>
<organism evidence="5 6">
    <name type="scientific">Thiolapillus brandeum</name>
    <dbReference type="NCBI Taxonomy" id="1076588"/>
    <lineage>
        <taxon>Bacteria</taxon>
        <taxon>Pseudomonadati</taxon>
        <taxon>Pseudomonadota</taxon>
        <taxon>Gammaproteobacteria</taxon>
        <taxon>Chromatiales</taxon>
        <taxon>Sedimenticolaceae</taxon>
        <taxon>Thiolapillus</taxon>
    </lineage>
</organism>
<dbReference type="GO" id="GO:0004739">
    <property type="term" value="F:pyruvate dehydrogenase (acetyl-transferring) activity"/>
    <property type="evidence" value="ECO:0007669"/>
    <property type="project" value="UniProtKB-EC"/>
</dbReference>
<dbReference type="Gene3D" id="3.40.50.970">
    <property type="match status" value="2"/>
</dbReference>
<gene>
    <name evidence="5" type="ORF">TBH_C1768</name>
</gene>
<dbReference type="InterPro" id="IPR050642">
    <property type="entry name" value="PDH_E1_Alpha_Subunit"/>
</dbReference>
<keyword evidence="6" id="KW-1185">Reference proteome</keyword>
<dbReference type="InterPro" id="IPR001017">
    <property type="entry name" value="DH_E1"/>
</dbReference>
<keyword evidence="5" id="KW-0670">Pyruvate</keyword>
<sequence>MVKQSSPTDSQRKFTGFLMKRDTLLSMLHDMLLARAFEERAAQEYTRGNIAGFLHLYPGEEAVAVGVLHGAEPNDYIVSTYREHVHALVRGVPAEKVMAELFGKRDGCSGGMGGSMHLFDQERRFMGGYGIVGETYPIAIGIGYSIAMQELPEAVICFFGDGAVNQGTFHESLNMAALWKLPVLFVCENNRYQIGTEIHRHSAMTEVYKRACGYRIPSEKVNGMDVLAVHQATRSALQRIREGTGPQFLEVETYRFRGHSMSDPGSYRPNVEVQAFKDEDPVTVVLEESIPDFPTESQLEALGRDNIVHLTGHMRQQGYLEMEDVTRMKGEISKLVDKAVDFALNSPEPDMHDAWRALYCNRGQEVLI</sequence>
<dbReference type="Pfam" id="PF00676">
    <property type="entry name" value="E1_dh"/>
    <property type="match status" value="1"/>
</dbReference>
<reference evidence="5 6" key="1">
    <citation type="journal article" date="2014" name="PLoS ONE">
        <title>Physiological and genomic features of a novel sulfur-oxidizing gammaproteobacterium belonging to a previously uncultivated symbiotic lineage isolated from a hydrothermal vent.</title>
        <authorList>
            <person name="Nunoura T."/>
            <person name="Takaki Y."/>
            <person name="Kazama H."/>
            <person name="Kakuta J."/>
            <person name="Shimamura S."/>
            <person name="Makita H."/>
            <person name="Hirai M."/>
            <person name="Miyazaki M."/>
            <person name="Takai K."/>
        </authorList>
    </citation>
    <scope>NUCLEOTIDE SEQUENCE [LARGE SCALE GENOMIC DNA]</scope>
    <source>
        <strain evidence="5 6">Hiromi1</strain>
    </source>
</reference>
<dbReference type="InterPro" id="IPR029061">
    <property type="entry name" value="THDP-binding"/>
</dbReference>
<dbReference type="PANTHER" id="PTHR11516">
    <property type="entry name" value="PYRUVATE DEHYDROGENASE E1 COMPONENT, ALPHA SUBUNIT BACTERIAL AND ORGANELLAR"/>
    <property type="match status" value="1"/>
</dbReference>
<evidence type="ECO:0000256" key="3">
    <source>
        <dbReference type="ARBA" id="ARBA00023052"/>
    </source>
</evidence>
<dbReference type="EC" id="1.2.4.1" evidence="5"/>
<dbReference type="SUPFAM" id="SSF52518">
    <property type="entry name" value="Thiamin diphosphate-binding fold (THDP-binding)"/>
    <property type="match status" value="1"/>
</dbReference>